<evidence type="ECO:0008006" key="2">
    <source>
        <dbReference type="Google" id="ProtNLM"/>
    </source>
</evidence>
<dbReference type="AlphaFoldDB" id="A0A645AE98"/>
<reference evidence="1" key="1">
    <citation type="submission" date="2019-08" db="EMBL/GenBank/DDBJ databases">
        <authorList>
            <person name="Kucharzyk K."/>
            <person name="Murdoch R.W."/>
            <person name="Higgins S."/>
            <person name="Loffler F."/>
        </authorList>
    </citation>
    <scope>NUCLEOTIDE SEQUENCE</scope>
</reference>
<dbReference type="EMBL" id="VSSQ01013229">
    <property type="protein sequence ID" value="MPM51028.1"/>
    <property type="molecule type" value="Genomic_DNA"/>
</dbReference>
<dbReference type="SUPFAM" id="SSF55021">
    <property type="entry name" value="ACT-like"/>
    <property type="match status" value="1"/>
</dbReference>
<organism evidence="1">
    <name type="scientific">bioreactor metagenome</name>
    <dbReference type="NCBI Taxonomy" id="1076179"/>
    <lineage>
        <taxon>unclassified sequences</taxon>
        <taxon>metagenomes</taxon>
        <taxon>ecological metagenomes</taxon>
    </lineage>
</organism>
<proteinExistence type="predicted"/>
<accession>A0A645AE98</accession>
<gene>
    <name evidence="1" type="ORF">SDC9_97774</name>
</gene>
<name>A0A645AE98_9ZZZZ</name>
<evidence type="ECO:0000313" key="1">
    <source>
        <dbReference type="EMBL" id="MPM51028.1"/>
    </source>
</evidence>
<protein>
    <recommendedName>
        <fullName evidence="2">ACT domain-containing protein</fullName>
    </recommendedName>
</protein>
<comment type="caution">
    <text evidence="1">The sequence shown here is derived from an EMBL/GenBank/DDBJ whole genome shotgun (WGS) entry which is preliminary data.</text>
</comment>
<sequence>MSDTLVVKAKNEETLLPRVLRVLAQQGLGVKDLRMSTSKDAKELELRITLFTACAEQAVKILAKQVAIMAVSMGYSVQKKAI</sequence>
<dbReference type="InterPro" id="IPR045865">
    <property type="entry name" value="ACT-like_dom_sf"/>
</dbReference>